<evidence type="ECO:0000256" key="1">
    <source>
        <dbReference type="SAM" id="SignalP"/>
    </source>
</evidence>
<dbReference type="RefSeq" id="WP_058356038.1">
    <property type="nucleotide sequence ID" value="NZ_CABKVG010000008.1"/>
</dbReference>
<proteinExistence type="predicted"/>
<feature type="chain" id="PRO_5045778680" description="Secreted protein" evidence="1">
    <location>
        <begin position="21"/>
        <end position="140"/>
    </location>
</feature>
<keyword evidence="3" id="KW-1185">Reference proteome</keyword>
<evidence type="ECO:0000313" key="3">
    <source>
        <dbReference type="Proteomes" id="UP000832011"/>
    </source>
</evidence>
<dbReference type="EMBL" id="CP091511">
    <property type="protein sequence ID" value="UOO90062.1"/>
    <property type="molecule type" value="Genomic_DNA"/>
</dbReference>
<reference evidence="2 3" key="1">
    <citation type="journal article" date="2022" name="Res Sq">
        <title>Evolution of multicellular longitudinally dividing oral cavity symbionts (Neisseriaceae).</title>
        <authorList>
            <person name="Nyongesa S."/>
            <person name="Weber P."/>
            <person name="Bernet E."/>
            <person name="Pullido F."/>
            <person name="Nieckarz M."/>
            <person name="Delaby M."/>
            <person name="Nieves C."/>
            <person name="Viehboeck T."/>
            <person name="Krause N."/>
            <person name="Rivera-Millot A."/>
            <person name="Nakamura A."/>
            <person name="Vischer N."/>
            <person name="VanNieuwenhze M."/>
            <person name="Brun Y."/>
            <person name="Cava F."/>
            <person name="Bulgheresi S."/>
            <person name="Veyrier F."/>
        </authorList>
    </citation>
    <scope>NUCLEOTIDE SEQUENCE [LARGE SCALE GENOMIC DNA]</scope>
    <source>
        <strain evidence="2 3">SN4</strain>
    </source>
</reference>
<evidence type="ECO:0008006" key="4">
    <source>
        <dbReference type="Google" id="ProtNLM"/>
    </source>
</evidence>
<sequence length="140" mass="15234">MFKFSVLLLGLCVASAPVWADCLAQLDRQTLAEQLSRSTEYLGPLPSDLNCVKPATPSMQLVCGNADLLALHHLNRYAQLVAYESATKQQVIGNDAFVAQVLQQVGNPAQACTTVECACKRYVQSFQDAAGYDFKLLHAL</sequence>
<protein>
    <recommendedName>
        <fullName evidence="4">Secreted protein</fullName>
    </recommendedName>
</protein>
<gene>
    <name evidence="2" type="ORF">LVJ82_03470</name>
</gene>
<organism evidence="2 3">
    <name type="scientific">Vitreoscilla massiliensis</name>
    <dbReference type="NCBI Taxonomy" id="1689272"/>
    <lineage>
        <taxon>Bacteria</taxon>
        <taxon>Pseudomonadati</taxon>
        <taxon>Pseudomonadota</taxon>
        <taxon>Betaproteobacteria</taxon>
        <taxon>Neisseriales</taxon>
        <taxon>Neisseriaceae</taxon>
        <taxon>Vitreoscilla</taxon>
    </lineage>
</organism>
<feature type="signal peptide" evidence="1">
    <location>
        <begin position="1"/>
        <end position="20"/>
    </location>
</feature>
<accession>A0ABY4E3H0</accession>
<keyword evidence="1" id="KW-0732">Signal</keyword>
<dbReference type="Proteomes" id="UP000832011">
    <property type="component" value="Chromosome"/>
</dbReference>
<name>A0ABY4E3H0_9NEIS</name>
<evidence type="ECO:0000313" key="2">
    <source>
        <dbReference type="EMBL" id="UOO90062.1"/>
    </source>
</evidence>